<dbReference type="SUPFAM" id="SSF56784">
    <property type="entry name" value="HAD-like"/>
    <property type="match status" value="1"/>
</dbReference>
<accession>A0A1U9KMC3</accession>
<proteinExistence type="predicted"/>
<evidence type="ECO:0000313" key="2">
    <source>
        <dbReference type="Proteomes" id="UP000188604"/>
    </source>
</evidence>
<dbReference type="GO" id="GO:0005829">
    <property type="term" value="C:cytosol"/>
    <property type="evidence" value="ECO:0007669"/>
    <property type="project" value="TreeGrafter"/>
</dbReference>
<dbReference type="RefSeq" id="WP_077805905.1">
    <property type="nucleotide sequence ID" value="NZ_BJXS01000004.1"/>
</dbReference>
<protein>
    <submittedName>
        <fullName evidence="1">Phosphoglycolate phosphatase</fullName>
    </submittedName>
</protein>
<dbReference type="KEGG" id="nch:A0U93_02110"/>
<keyword evidence="2" id="KW-1185">Reference proteome</keyword>
<dbReference type="InterPro" id="IPR041492">
    <property type="entry name" value="HAD_2"/>
</dbReference>
<dbReference type="PANTHER" id="PTHR43434:SF20">
    <property type="entry name" value="5'-NUCLEOTIDASE"/>
    <property type="match status" value="1"/>
</dbReference>
<dbReference type="Gene3D" id="3.40.50.1000">
    <property type="entry name" value="HAD superfamily/HAD-like"/>
    <property type="match status" value="1"/>
</dbReference>
<gene>
    <name evidence="1" type="ORF">A0U93_02110</name>
</gene>
<sequence>MTSFNHFDSSFAVLFDLDGTIVDSRQGIVSTLHHVIRTLGHEPVLTRDLTWVVGPPLAELMAEVLAPYGEKRVDEAVGIYRERYQAVGRHQTPIFPGMVDLLQKLAASPVRLFTATSKPAFLAKDILQGHDIAGLFDCICGANADDSGGEKPELIEKIMREQNLQANRTIMIGDRRFDIAGAHANHLRALGVLWGYGGEAELTQAGADYLCESPEELTAAVYDQLSATSQHAGTAH</sequence>
<dbReference type="AlphaFoldDB" id="A0A1U9KMC3"/>
<dbReference type="InterPro" id="IPR023198">
    <property type="entry name" value="PGP-like_dom2"/>
</dbReference>
<evidence type="ECO:0000313" key="1">
    <source>
        <dbReference type="EMBL" id="AQS86937.1"/>
    </source>
</evidence>
<dbReference type="OrthoDB" id="9793014at2"/>
<dbReference type="InterPro" id="IPR050155">
    <property type="entry name" value="HAD-like_hydrolase_sf"/>
</dbReference>
<dbReference type="InterPro" id="IPR023214">
    <property type="entry name" value="HAD_sf"/>
</dbReference>
<reference evidence="1 2" key="1">
    <citation type="submission" date="2016-03" db="EMBL/GenBank/DDBJ databases">
        <title>Acetic acid bacteria sequencing.</title>
        <authorList>
            <person name="Brandt J."/>
            <person name="Jakob F."/>
            <person name="Vogel R.F."/>
        </authorList>
    </citation>
    <scope>NUCLEOTIDE SEQUENCE [LARGE SCALE GENOMIC DNA]</scope>
    <source>
        <strain evidence="1 2">NBRC 101099</strain>
    </source>
</reference>
<dbReference type="Gene3D" id="1.10.150.240">
    <property type="entry name" value="Putative phosphatase, domain 2"/>
    <property type="match status" value="1"/>
</dbReference>
<dbReference type="SFLD" id="SFLDG01129">
    <property type="entry name" value="C1.5:_HAD__Beta-PGM__Phosphata"/>
    <property type="match status" value="1"/>
</dbReference>
<dbReference type="STRING" id="320497.A0U93_02110"/>
<dbReference type="InterPro" id="IPR036412">
    <property type="entry name" value="HAD-like_sf"/>
</dbReference>
<name>A0A1U9KMC3_9PROT</name>
<dbReference type="Proteomes" id="UP000188604">
    <property type="component" value="Chromosome"/>
</dbReference>
<dbReference type="EMBL" id="CP014691">
    <property type="protein sequence ID" value="AQS86937.1"/>
    <property type="molecule type" value="Genomic_DNA"/>
</dbReference>
<dbReference type="SFLD" id="SFLDS00003">
    <property type="entry name" value="Haloacid_Dehalogenase"/>
    <property type="match status" value="1"/>
</dbReference>
<dbReference type="Pfam" id="PF13419">
    <property type="entry name" value="HAD_2"/>
    <property type="match status" value="1"/>
</dbReference>
<dbReference type="PANTHER" id="PTHR43434">
    <property type="entry name" value="PHOSPHOGLYCOLATE PHOSPHATASE"/>
    <property type="match status" value="1"/>
</dbReference>
<dbReference type="GO" id="GO:0004713">
    <property type="term" value="F:protein tyrosine kinase activity"/>
    <property type="evidence" value="ECO:0007669"/>
    <property type="project" value="TreeGrafter"/>
</dbReference>
<organism evidence="1 2">
    <name type="scientific">Neoasaia chiangmaiensis</name>
    <dbReference type="NCBI Taxonomy" id="320497"/>
    <lineage>
        <taxon>Bacteria</taxon>
        <taxon>Pseudomonadati</taxon>
        <taxon>Pseudomonadota</taxon>
        <taxon>Alphaproteobacteria</taxon>
        <taxon>Acetobacterales</taxon>
        <taxon>Acetobacteraceae</taxon>
        <taxon>Neoasaia</taxon>
    </lineage>
</organism>